<feature type="domain" description="MannoseP isomerase/GMP-like beta-helix" evidence="9">
    <location>
        <begin position="299"/>
        <end position="351"/>
    </location>
</feature>
<keyword evidence="5" id="KW-0547">Nucleotide-binding</keyword>
<evidence type="ECO:0000256" key="1">
    <source>
        <dbReference type="ARBA" id="ARBA00006115"/>
    </source>
</evidence>
<sequence>MSETKKDRANNFVIIMAGGVGSRLWPFSRTSFPKQFHDILEKGGTLLQSTVKRFENICLPENIFVVTNKIYKNLVKEQLPFLSDDQILLEPVKRNTAPCIAYASHKIAIKNPAANIIVSPADHIITEVEAFEQSMLKALAATAEKDILVTLGIQPTRPDTGYGYIQFEEEKDELSRVKTFTEKPVIEMAQQFVDSGEFVWNAGIFAWNARTIIKAVKQYIPDLHDIFFEAQKSFYTPQEDEAIRRAYSLCKSISIDYGVMEKAENVYVILAGFKWSDLGTWKSLYNELPKDENRNVILGNTITYNSYNCMVKTPHEKLVVLQGLQDCIVAEYDNVLLICRKEDEQKVKDFVADAKNKGAEFI</sequence>
<dbReference type="InterPro" id="IPR029044">
    <property type="entry name" value="Nucleotide-diphossugar_trans"/>
</dbReference>
<dbReference type="Proteomes" id="UP000004095">
    <property type="component" value="Unassembled WGS sequence"/>
</dbReference>
<reference evidence="10 11" key="1">
    <citation type="submission" date="2007-01" db="EMBL/GenBank/DDBJ databases">
        <authorList>
            <person name="Haygood M."/>
            <person name="Podell S."/>
            <person name="Anderson C."/>
            <person name="Hopkinson B."/>
            <person name="Roe K."/>
            <person name="Barbeau K."/>
            <person name="Gaasterland T."/>
            <person name="Ferriera S."/>
            <person name="Johnson J."/>
            <person name="Kravitz S."/>
            <person name="Beeson K."/>
            <person name="Sutton G."/>
            <person name="Rogers Y.-H."/>
            <person name="Friedman R."/>
            <person name="Frazier M."/>
            <person name="Venter J.C."/>
        </authorList>
    </citation>
    <scope>NUCLEOTIDE SEQUENCE [LARGE SCALE GENOMIC DNA]</scope>
    <source>
        <strain evidence="10 11">ATCC 23134</strain>
    </source>
</reference>
<dbReference type="GO" id="GO:0004475">
    <property type="term" value="F:mannose-1-phosphate guanylyltransferase (GTP) activity"/>
    <property type="evidence" value="ECO:0007669"/>
    <property type="project" value="UniProtKB-EC"/>
</dbReference>
<dbReference type="InterPro" id="IPR054566">
    <property type="entry name" value="ManC/GMP-like_b-helix"/>
</dbReference>
<dbReference type="Gene3D" id="3.90.550.10">
    <property type="entry name" value="Spore Coat Polysaccharide Biosynthesis Protein SpsA, Chain A"/>
    <property type="match status" value="1"/>
</dbReference>
<name>A1ZJ88_MICM2</name>
<evidence type="ECO:0000256" key="5">
    <source>
        <dbReference type="ARBA" id="ARBA00022741"/>
    </source>
</evidence>
<dbReference type="GO" id="GO:0009298">
    <property type="term" value="P:GDP-mannose biosynthetic process"/>
    <property type="evidence" value="ECO:0007669"/>
    <property type="project" value="TreeGrafter"/>
</dbReference>
<evidence type="ECO:0000256" key="3">
    <source>
        <dbReference type="ARBA" id="ARBA00022679"/>
    </source>
</evidence>
<evidence type="ECO:0000259" key="9">
    <source>
        <dbReference type="Pfam" id="PF22640"/>
    </source>
</evidence>
<dbReference type="InterPro" id="IPR051161">
    <property type="entry name" value="Mannose-6P_isomerase_type2"/>
</dbReference>
<evidence type="ECO:0000259" key="8">
    <source>
        <dbReference type="Pfam" id="PF00483"/>
    </source>
</evidence>
<proteinExistence type="inferred from homology"/>
<comment type="catalytic activity">
    <reaction evidence="7">
        <text>alpha-D-mannose 1-phosphate + GTP + H(+) = GDP-alpha-D-mannose + diphosphate</text>
        <dbReference type="Rhea" id="RHEA:15229"/>
        <dbReference type="ChEBI" id="CHEBI:15378"/>
        <dbReference type="ChEBI" id="CHEBI:33019"/>
        <dbReference type="ChEBI" id="CHEBI:37565"/>
        <dbReference type="ChEBI" id="CHEBI:57527"/>
        <dbReference type="ChEBI" id="CHEBI:58409"/>
        <dbReference type="EC" id="2.7.7.13"/>
    </reaction>
</comment>
<dbReference type="PANTHER" id="PTHR46390">
    <property type="entry name" value="MANNOSE-1-PHOSPHATE GUANYLYLTRANSFERASE"/>
    <property type="match status" value="1"/>
</dbReference>
<keyword evidence="4" id="KW-0548">Nucleotidyltransferase</keyword>
<keyword evidence="3" id="KW-0808">Transferase</keyword>
<dbReference type="EC" id="2.7.7.13" evidence="2"/>
<keyword evidence="11" id="KW-1185">Reference proteome</keyword>
<accession>A1ZJ88</accession>
<evidence type="ECO:0000256" key="7">
    <source>
        <dbReference type="ARBA" id="ARBA00047343"/>
    </source>
</evidence>
<dbReference type="Pfam" id="PF22640">
    <property type="entry name" value="ManC_GMP_beta-helix"/>
    <property type="match status" value="1"/>
</dbReference>
<protein>
    <recommendedName>
        <fullName evidence="2">mannose-1-phosphate guanylyltransferase</fullName>
        <ecNumber evidence="2">2.7.7.13</ecNumber>
    </recommendedName>
</protein>
<dbReference type="InterPro" id="IPR005835">
    <property type="entry name" value="NTP_transferase_dom"/>
</dbReference>
<dbReference type="GO" id="GO:0005525">
    <property type="term" value="F:GTP binding"/>
    <property type="evidence" value="ECO:0007669"/>
    <property type="project" value="UniProtKB-KW"/>
</dbReference>
<feature type="domain" description="Nucleotidyl transferase" evidence="8">
    <location>
        <begin position="14"/>
        <end position="292"/>
    </location>
</feature>
<evidence type="ECO:0000256" key="2">
    <source>
        <dbReference type="ARBA" id="ARBA00012387"/>
    </source>
</evidence>
<evidence type="ECO:0000256" key="6">
    <source>
        <dbReference type="ARBA" id="ARBA00023134"/>
    </source>
</evidence>
<dbReference type="eggNOG" id="COG0836">
    <property type="taxonomic scope" value="Bacteria"/>
</dbReference>
<dbReference type="Pfam" id="PF00483">
    <property type="entry name" value="NTP_transferase"/>
    <property type="match status" value="1"/>
</dbReference>
<comment type="similarity">
    <text evidence="1">Belongs to the mannose-6-phosphate isomerase type 2 family.</text>
</comment>
<gene>
    <name evidence="10" type="ORF">M23134_00508</name>
</gene>
<dbReference type="InterPro" id="IPR049577">
    <property type="entry name" value="GMPP_N"/>
</dbReference>
<dbReference type="SUPFAM" id="SSF159283">
    <property type="entry name" value="Guanosine diphospho-D-mannose pyrophosphorylase/mannose-6-phosphate isomerase linker domain"/>
    <property type="match status" value="1"/>
</dbReference>
<keyword evidence="6" id="KW-0342">GTP-binding</keyword>
<dbReference type="CDD" id="cd02509">
    <property type="entry name" value="GDP-M1P_Guanylyltransferase"/>
    <property type="match status" value="1"/>
</dbReference>
<dbReference type="AlphaFoldDB" id="A1ZJ88"/>
<dbReference type="EMBL" id="AAWS01000010">
    <property type="protein sequence ID" value="EAY29624.1"/>
    <property type="molecule type" value="Genomic_DNA"/>
</dbReference>
<evidence type="ECO:0000313" key="10">
    <source>
        <dbReference type="EMBL" id="EAY29624.1"/>
    </source>
</evidence>
<comment type="caution">
    <text evidence="10">The sequence shown here is derived from an EMBL/GenBank/DDBJ whole genome shotgun (WGS) entry which is preliminary data.</text>
</comment>
<dbReference type="SUPFAM" id="SSF53448">
    <property type="entry name" value="Nucleotide-diphospho-sugar transferases"/>
    <property type="match status" value="1"/>
</dbReference>
<dbReference type="PANTHER" id="PTHR46390:SF1">
    <property type="entry name" value="MANNOSE-1-PHOSPHATE GUANYLYLTRANSFERASE"/>
    <property type="match status" value="1"/>
</dbReference>
<evidence type="ECO:0000313" key="11">
    <source>
        <dbReference type="Proteomes" id="UP000004095"/>
    </source>
</evidence>
<organism evidence="10 11">
    <name type="scientific">Microscilla marina ATCC 23134</name>
    <dbReference type="NCBI Taxonomy" id="313606"/>
    <lineage>
        <taxon>Bacteria</taxon>
        <taxon>Pseudomonadati</taxon>
        <taxon>Bacteroidota</taxon>
        <taxon>Cytophagia</taxon>
        <taxon>Cytophagales</taxon>
        <taxon>Microscillaceae</taxon>
        <taxon>Microscilla</taxon>
    </lineage>
</organism>
<dbReference type="FunFam" id="3.90.550.10:FF:000046">
    <property type="entry name" value="Mannose-1-phosphate guanylyltransferase (GDP)"/>
    <property type="match status" value="1"/>
</dbReference>
<evidence type="ECO:0000256" key="4">
    <source>
        <dbReference type="ARBA" id="ARBA00022695"/>
    </source>
</evidence>